<feature type="non-terminal residue" evidence="1">
    <location>
        <position position="1"/>
    </location>
</feature>
<organism evidence="1 2">
    <name type="scientific">Enterococcus camelliae</name>
    <dbReference type="NCBI Taxonomy" id="453959"/>
    <lineage>
        <taxon>Bacteria</taxon>
        <taxon>Bacillati</taxon>
        <taxon>Bacillota</taxon>
        <taxon>Bacilli</taxon>
        <taxon>Lactobacillales</taxon>
        <taxon>Enterococcaceae</taxon>
        <taxon>Enterococcus</taxon>
    </lineage>
</organism>
<reference evidence="2" key="1">
    <citation type="journal article" date="2019" name="Int. J. Syst. Evol. Microbiol.">
        <title>The Global Catalogue of Microorganisms (GCM) 10K type strain sequencing project: providing services to taxonomists for standard genome sequencing and annotation.</title>
        <authorList>
            <consortium name="The Broad Institute Genomics Platform"/>
            <consortium name="The Broad Institute Genome Sequencing Center for Infectious Disease"/>
            <person name="Wu L."/>
            <person name="Ma J."/>
        </authorList>
    </citation>
    <scope>NUCLEOTIDE SEQUENCE [LARGE SCALE GENOMIC DNA]</scope>
    <source>
        <strain evidence="2">TISTR 932</strain>
    </source>
</reference>
<evidence type="ECO:0000313" key="1">
    <source>
        <dbReference type="EMBL" id="MFD2729691.1"/>
    </source>
</evidence>
<evidence type="ECO:0000313" key="2">
    <source>
        <dbReference type="Proteomes" id="UP001597427"/>
    </source>
</evidence>
<protein>
    <submittedName>
        <fullName evidence="1">IS21 family transposase</fullName>
    </submittedName>
</protein>
<keyword evidence="2" id="KW-1185">Reference proteome</keyword>
<dbReference type="EMBL" id="JBHUMO010000057">
    <property type="protein sequence ID" value="MFD2729691.1"/>
    <property type="molecule type" value="Genomic_DNA"/>
</dbReference>
<accession>A0ABW5TKQ5</accession>
<name>A0ABW5TKQ5_9ENTE</name>
<comment type="caution">
    <text evidence="1">The sequence shown here is derived from an EMBL/GenBank/DDBJ whole genome shotgun (WGS) entry which is preliminary data.</text>
</comment>
<dbReference type="Proteomes" id="UP001597427">
    <property type="component" value="Unassembled WGS sequence"/>
</dbReference>
<proteinExistence type="predicted"/>
<gene>
    <name evidence="1" type="ORF">ACFSR0_09710</name>
</gene>
<sequence>TDGEIISEGLRPYMMKKRAIDWQAIFLDWRRKPRAMHYSRYWKYLPERIKLFLSHPDWKEQDQRLNRLLSLLVTHDMSGIDAHFYDLLAASSEKDAYDIDWYQYDAFLSLPEEVVH</sequence>